<accession>A0A1D1W5J4</accession>
<keyword evidence="2" id="KW-1185">Reference proteome</keyword>
<sequence>MAEIKSLKSTMVFREQDLTGEFTIQQPSGLKRLEVSRNDGNDETATSMFA</sequence>
<name>A0A1D1W5J4_RAMVA</name>
<dbReference type="AlphaFoldDB" id="A0A1D1W5J4"/>
<protein>
    <submittedName>
        <fullName evidence="1">Uncharacterized protein</fullName>
    </submittedName>
</protein>
<gene>
    <name evidence="1" type="primary">RvY_18227-1</name>
    <name evidence="1" type="synonym">RvY_18227.1</name>
    <name evidence="1" type="ORF">RvY_18227</name>
</gene>
<reference evidence="1 2" key="1">
    <citation type="journal article" date="2016" name="Nat. Commun.">
        <title>Extremotolerant tardigrade genome and improved radiotolerance of human cultured cells by tardigrade-unique protein.</title>
        <authorList>
            <person name="Hashimoto T."/>
            <person name="Horikawa D.D."/>
            <person name="Saito Y."/>
            <person name="Kuwahara H."/>
            <person name="Kozuka-Hata H."/>
            <person name="Shin-I T."/>
            <person name="Minakuchi Y."/>
            <person name="Ohishi K."/>
            <person name="Motoyama A."/>
            <person name="Aizu T."/>
            <person name="Enomoto A."/>
            <person name="Kondo K."/>
            <person name="Tanaka S."/>
            <person name="Hara Y."/>
            <person name="Koshikawa S."/>
            <person name="Sagara H."/>
            <person name="Miura T."/>
            <person name="Yokobori S."/>
            <person name="Miyagawa K."/>
            <person name="Suzuki Y."/>
            <person name="Kubo T."/>
            <person name="Oyama M."/>
            <person name="Kohara Y."/>
            <person name="Fujiyama A."/>
            <person name="Arakawa K."/>
            <person name="Katayama T."/>
            <person name="Toyoda A."/>
            <person name="Kunieda T."/>
        </authorList>
    </citation>
    <scope>NUCLEOTIDE SEQUENCE [LARGE SCALE GENOMIC DNA]</scope>
    <source>
        <strain evidence="1 2">YOKOZUNA-1</strain>
    </source>
</reference>
<dbReference type="Proteomes" id="UP000186922">
    <property type="component" value="Unassembled WGS sequence"/>
</dbReference>
<proteinExistence type="predicted"/>
<comment type="caution">
    <text evidence="1">The sequence shown here is derived from an EMBL/GenBank/DDBJ whole genome shotgun (WGS) entry which is preliminary data.</text>
</comment>
<dbReference type="EMBL" id="BDGG01000018">
    <property type="protein sequence ID" value="GAV08556.1"/>
    <property type="molecule type" value="Genomic_DNA"/>
</dbReference>
<organism evidence="1 2">
    <name type="scientific">Ramazzottius varieornatus</name>
    <name type="common">Water bear</name>
    <name type="synonym">Tardigrade</name>
    <dbReference type="NCBI Taxonomy" id="947166"/>
    <lineage>
        <taxon>Eukaryota</taxon>
        <taxon>Metazoa</taxon>
        <taxon>Ecdysozoa</taxon>
        <taxon>Tardigrada</taxon>
        <taxon>Eutardigrada</taxon>
        <taxon>Parachela</taxon>
        <taxon>Hypsibioidea</taxon>
        <taxon>Ramazzottiidae</taxon>
        <taxon>Ramazzottius</taxon>
    </lineage>
</organism>
<evidence type="ECO:0000313" key="2">
    <source>
        <dbReference type="Proteomes" id="UP000186922"/>
    </source>
</evidence>
<evidence type="ECO:0000313" key="1">
    <source>
        <dbReference type="EMBL" id="GAV08556.1"/>
    </source>
</evidence>